<evidence type="ECO:0000313" key="1">
    <source>
        <dbReference type="EMBL" id="SFR31643.1"/>
    </source>
</evidence>
<name>A0A1I6FNW8_9RHOB</name>
<organism evidence="1 2">
    <name type="scientific">Yoonia tamlensis</name>
    <dbReference type="NCBI Taxonomy" id="390270"/>
    <lineage>
        <taxon>Bacteria</taxon>
        <taxon>Pseudomonadati</taxon>
        <taxon>Pseudomonadota</taxon>
        <taxon>Alphaproteobacteria</taxon>
        <taxon>Rhodobacterales</taxon>
        <taxon>Paracoccaceae</taxon>
        <taxon>Yoonia</taxon>
    </lineage>
</organism>
<sequence length="98" mass="10520">MSAKTGAFSNVCIVMSMALEILKILTPNELARLNCARACSKTMACMGFEAASLIKLRLAETDRDGSLSITSLGQEVQSLARRHPDLAHALKQETSANP</sequence>
<gene>
    <name evidence="1" type="ORF">SAMN04488005_0127</name>
</gene>
<dbReference type="EMBL" id="FOYP01000001">
    <property type="protein sequence ID" value="SFR31643.1"/>
    <property type="molecule type" value="Genomic_DNA"/>
</dbReference>
<dbReference type="Proteomes" id="UP000199478">
    <property type="component" value="Unassembled WGS sequence"/>
</dbReference>
<proteinExistence type="predicted"/>
<dbReference type="STRING" id="390270.SAMN04488005_0127"/>
<reference evidence="2" key="1">
    <citation type="submission" date="2016-10" db="EMBL/GenBank/DDBJ databases">
        <authorList>
            <person name="Varghese N."/>
            <person name="Submissions S."/>
        </authorList>
    </citation>
    <scope>NUCLEOTIDE SEQUENCE [LARGE SCALE GENOMIC DNA]</scope>
    <source>
        <strain evidence="2">DSM 26879</strain>
    </source>
</reference>
<dbReference type="AlphaFoldDB" id="A0A1I6FNW8"/>
<evidence type="ECO:0000313" key="2">
    <source>
        <dbReference type="Proteomes" id="UP000199478"/>
    </source>
</evidence>
<protein>
    <submittedName>
        <fullName evidence="1">Uncharacterized protein</fullName>
    </submittedName>
</protein>
<keyword evidence="2" id="KW-1185">Reference proteome</keyword>
<accession>A0A1I6FNW8</accession>